<comment type="caution">
    <text evidence="2">The sequence shown here is derived from an EMBL/GenBank/DDBJ whole genome shotgun (WGS) entry which is preliminary data.</text>
</comment>
<keyword evidence="1" id="KW-0732">Signal</keyword>
<dbReference type="Pfam" id="PF11306">
    <property type="entry name" value="DUF3108"/>
    <property type="match status" value="1"/>
</dbReference>
<protein>
    <recommendedName>
        <fullName evidence="4">DUF3108 domain-containing protein</fullName>
    </recommendedName>
</protein>
<feature type="chain" id="PRO_5047296782" description="DUF3108 domain-containing protein" evidence="1">
    <location>
        <begin position="29"/>
        <end position="281"/>
    </location>
</feature>
<dbReference type="RefSeq" id="WP_237345531.1">
    <property type="nucleotide sequence ID" value="NZ_JABWGX010000010.1"/>
</dbReference>
<name>A0ABU0LEW0_XANAG</name>
<proteinExistence type="predicted"/>
<feature type="signal peptide" evidence="1">
    <location>
        <begin position="1"/>
        <end position="28"/>
    </location>
</feature>
<accession>A0ABU0LEW0</accession>
<dbReference type="InterPro" id="IPR021457">
    <property type="entry name" value="DUF3108"/>
</dbReference>
<sequence>MIDAVFSSHVPRGLLAAALLAWAQPALADGRLDAKYVLSVGGVELGRASVVVQAGASTYEISGSGRITGVLRAVSSGNGVAAARGVLTPSKMVPRVYALNAEADGKKEGARLAMAGGAVAEMEVEPPLRPAPDRVPVTNATLQDIIDPMSGAFVYVPEPTNPLSSAVCERAVPVFDGRQRYDIVLNYLRTEQVKVSGYKGPAVVCGVRYKPVSGHRPSRYTVQYMVDNKDMFVWLVPIEGTRLMAPFKVSVATMIGTAVFQATSFSAKAQNGAVPVSAPKP</sequence>
<reference evidence="2 3" key="1">
    <citation type="submission" date="2023-07" db="EMBL/GenBank/DDBJ databases">
        <title>Genomic Encyclopedia of Type Strains, Phase IV (KMG-IV): sequencing the most valuable type-strain genomes for metagenomic binning, comparative biology and taxonomic classification.</title>
        <authorList>
            <person name="Goeker M."/>
        </authorList>
    </citation>
    <scope>NUCLEOTIDE SEQUENCE [LARGE SCALE GENOMIC DNA]</scope>
    <source>
        <strain evidence="2 3">DSM 3770</strain>
    </source>
</reference>
<organism evidence="2 3">
    <name type="scientific">Xanthobacter agilis</name>
    <dbReference type="NCBI Taxonomy" id="47492"/>
    <lineage>
        <taxon>Bacteria</taxon>
        <taxon>Pseudomonadati</taxon>
        <taxon>Pseudomonadota</taxon>
        <taxon>Alphaproteobacteria</taxon>
        <taxon>Hyphomicrobiales</taxon>
        <taxon>Xanthobacteraceae</taxon>
        <taxon>Xanthobacter</taxon>
    </lineage>
</organism>
<evidence type="ECO:0000313" key="3">
    <source>
        <dbReference type="Proteomes" id="UP001241747"/>
    </source>
</evidence>
<evidence type="ECO:0000256" key="1">
    <source>
        <dbReference type="SAM" id="SignalP"/>
    </source>
</evidence>
<dbReference type="EMBL" id="JAUSVY010000005">
    <property type="protein sequence ID" value="MDQ0505668.1"/>
    <property type="molecule type" value="Genomic_DNA"/>
</dbReference>
<keyword evidence="3" id="KW-1185">Reference proteome</keyword>
<gene>
    <name evidence="2" type="ORF">QOZ94_002468</name>
</gene>
<evidence type="ECO:0008006" key="4">
    <source>
        <dbReference type="Google" id="ProtNLM"/>
    </source>
</evidence>
<dbReference type="Proteomes" id="UP001241747">
    <property type="component" value="Unassembled WGS sequence"/>
</dbReference>
<evidence type="ECO:0000313" key="2">
    <source>
        <dbReference type="EMBL" id="MDQ0505668.1"/>
    </source>
</evidence>